<dbReference type="EMBL" id="JAVBVO010000003">
    <property type="protein sequence ID" value="MDZ5759300.1"/>
    <property type="molecule type" value="Genomic_DNA"/>
</dbReference>
<dbReference type="AlphaFoldDB" id="A0AAW9K0A2"/>
<dbReference type="Pfam" id="PF05043">
    <property type="entry name" value="Mga"/>
    <property type="match status" value="1"/>
</dbReference>
<reference evidence="4" key="1">
    <citation type="submission" date="2023-08" db="EMBL/GenBank/DDBJ databases">
        <title>Genomic characterization of piscicolin 126 produced by Carnobacterium maltaromaticum CM22 strain isolated from salmon (Salmo salar).</title>
        <authorList>
            <person name="Gonzalez-Gragera E."/>
            <person name="Garcia-Lopez J.D."/>
            <person name="Teso-Perez C."/>
            <person name="Gimenez-Hernandez I."/>
            <person name="Peralta-Sanchez J.M."/>
            <person name="Valdivia E."/>
            <person name="Montalban-Lopez M."/>
            <person name="Martin-Platero A.M."/>
            <person name="Banos A."/>
            <person name="Martinez-Bueno M."/>
        </authorList>
    </citation>
    <scope>NUCLEOTIDE SEQUENCE</scope>
    <source>
        <strain evidence="4">CM22</strain>
    </source>
</reference>
<protein>
    <submittedName>
        <fullName evidence="4">Helix-turn-helix domain-containing protein</fullName>
    </submittedName>
</protein>
<dbReference type="RefSeq" id="WP_187958655.1">
    <property type="nucleotide sequence ID" value="NZ_JAVBVO010000003.1"/>
</dbReference>
<dbReference type="InterPro" id="IPR007737">
    <property type="entry name" value="Mga_HTH"/>
</dbReference>
<evidence type="ECO:0000259" key="3">
    <source>
        <dbReference type="Pfam" id="PF05043"/>
    </source>
</evidence>
<comment type="caution">
    <text evidence="4">The sequence shown here is derived from an EMBL/GenBank/DDBJ whole genome shotgun (WGS) entry which is preliminary data.</text>
</comment>
<evidence type="ECO:0000256" key="1">
    <source>
        <dbReference type="ARBA" id="ARBA00023015"/>
    </source>
</evidence>
<gene>
    <name evidence="4" type="ORF">RAK27_11565</name>
</gene>
<proteinExistence type="predicted"/>
<evidence type="ECO:0000313" key="4">
    <source>
        <dbReference type="EMBL" id="MDZ5759300.1"/>
    </source>
</evidence>
<dbReference type="PANTHER" id="PTHR30185">
    <property type="entry name" value="CRYPTIC BETA-GLUCOSIDE BGL OPERON ANTITERMINATOR"/>
    <property type="match status" value="1"/>
</dbReference>
<organism evidence="4 5">
    <name type="scientific">Carnobacterium maltaromaticum</name>
    <name type="common">Carnobacterium piscicola</name>
    <dbReference type="NCBI Taxonomy" id="2751"/>
    <lineage>
        <taxon>Bacteria</taxon>
        <taxon>Bacillati</taxon>
        <taxon>Bacillota</taxon>
        <taxon>Bacilli</taxon>
        <taxon>Lactobacillales</taxon>
        <taxon>Carnobacteriaceae</taxon>
        <taxon>Carnobacterium</taxon>
    </lineage>
</organism>
<sequence length="496" mass="58746">MELTVFLEKQDIRKIGLFKFLEASYQQRATFSDISENLNISDFILLNTVDELTRDIEANQLTDCFKLEKTEKHIILKKSGKASVQVLAWLYLKKSHSFKILDEIYRGTFTNIASYSESNFVSYTSVYNRIQELKKILRSYEIELSSRFKLIGDEMKIRMYFYQVYYERFNRIEFPFEPKKKEVNMLFIQQLEEQLQHSFSEVDKAKLDFFLAVNLNRIQQGTDLHSSTVERKKINVQLFLPIYEKIQGFLMEQVHLLNQNHLISESKFILAFLISENMLSLNQKRLEPLIKNEQLTDFFLEEFSTFFENKVEKNYLNHLKSELMILHFKVLYFEKIGGIFEDAMSSNFIKENYLDAFLFCQQFIKTGGGNKKFKSINKNSDFLFRHYLFLIIEVFPPDFFMKSIKIYIDFSLGKHYNSMVSANVKTFSFLNIEVIDEMNQGTDLVLSDYYFADKRKNCDYLVWNVLPTPADWANLGAHLTKIKRNREAEVNLDETT</sequence>
<keyword evidence="1" id="KW-0805">Transcription regulation</keyword>
<feature type="domain" description="Mga helix-turn-helix" evidence="3">
    <location>
        <begin position="82"/>
        <end position="165"/>
    </location>
</feature>
<dbReference type="PANTHER" id="PTHR30185:SF18">
    <property type="entry name" value="TRANSCRIPTIONAL REGULATOR MTLR"/>
    <property type="match status" value="1"/>
</dbReference>
<evidence type="ECO:0000313" key="5">
    <source>
        <dbReference type="Proteomes" id="UP001290462"/>
    </source>
</evidence>
<dbReference type="InterPro" id="IPR050661">
    <property type="entry name" value="BglG_antiterminators"/>
</dbReference>
<keyword evidence="2" id="KW-0804">Transcription</keyword>
<evidence type="ECO:0000256" key="2">
    <source>
        <dbReference type="ARBA" id="ARBA00023163"/>
    </source>
</evidence>
<dbReference type="Proteomes" id="UP001290462">
    <property type="component" value="Unassembled WGS sequence"/>
</dbReference>
<name>A0AAW9K0A2_CARML</name>
<accession>A0AAW9K0A2</accession>